<dbReference type="PANTHER" id="PTHR30050:SF2">
    <property type="entry name" value="CHROMOSOMAL REPLICATION INITIATOR PROTEIN DNAA"/>
    <property type="match status" value="1"/>
</dbReference>
<reference evidence="2" key="1">
    <citation type="journal article" date="2015" name="Nature">
        <title>Complex archaea that bridge the gap between prokaryotes and eukaryotes.</title>
        <authorList>
            <person name="Spang A."/>
            <person name="Saw J.H."/>
            <person name="Jorgensen S.L."/>
            <person name="Zaremba-Niedzwiedzka K."/>
            <person name="Martijn J."/>
            <person name="Lind A.E."/>
            <person name="van Eijk R."/>
            <person name="Schleper C."/>
            <person name="Guy L."/>
            <person name="Ettema T.J."/>
        </authorList>
    </citation>
    <scope>NUCLEOTIDE SEQUENCE</scope>
</reference>
<feature type="non-terminal residue" evidence="2">
    <location>
        <position position="1"/>
    </location>
</feature>
<evidence type="ECO:0000313" key="2">
    <source>
        <dbReference type="EMBL" id="KKL81074.1"/>
    </source>
</evidence>
<comment type="caution">
    <text evidence="2">The sequence shown here is derived from an EMBL/GenBank/DDBJ whole genome shotgun (WGS) entry which is preliminary data.</text>
</comment>
<dbReference type="Gene3D" id="1.10.8.60">
    <property type="match status" value="1"/>
</dbReference>
<dbReference type="EMBL" id="LAZR01022668">
    <property type="protein sequence ID" value="KKL81074.1"/>
    <property type="molecule type" value="Genomic_DNA"/>
</dbReference>
<sequence length="137" mass="16123">VIDDIHFLADKERTQEEFFHTFNTLYQSGKQVILSSDSRPHEIPRLEERLVSRFKWGLVCTIDRPIFETRVAIVQKKAQMRGRELPDDVVRYIATHIDTNIRELEGAIVRLLRYVHPIEVRLKLGHPPHIGRYPLCL</sequence>
<dbReference type="GO" id="GO:0005886">
    <property type="term" value="C:plasma membrane"/>
    <property type="evidence" value="ECO:0007669"/>
    <property type="project" value="TreeGrafter"/>
</dbReference>
<organism evidence="2">
    <name type="scientific">marine sediment metagenome</name>
    <dbReference type="NCBI Taxonomy" id="412755"/>
    <lineage>
        <taxon>unclassified sequences</taxon>
        <taxon>metagenomes</taxon>
        <taxon>ecological metagenomes</taxon>
    </lineage>
</organism>
<dbReference type="Gene3D" id="3.40.50.300">
    <property type="entry name" value="P-loop containing nucleotide triphosphate hydrolases"/>
    <property type="match status" value="1"/>
</dbReference>
<dbReference type="InterPro" id="IPR027417">
    <property type="entry name" value="P-loop_NTPase"/>
</dbReference>
<dbReference type="InterPro" id="IPR013317">
    <property type="entry name" value="DnaA_dom"/>
</dbReference>
<gene>
    <name evidence="2" type="ORF">LCGC14_1998430</name>
</gene>
<evidence type="ECO:0000259" key="1">
    <source>
        <dbReference type="Pfam" id="PF00308"/>
    </source>
</evidence>
<dbReference type="PANTHER" id="PTHR30050">
    <property type="entry name" value="CHROMOSOMAL REPLICATION INITIATOR PROTEIN DNAA"/>
    <property type="match status" value="1"/>
</dbReference>
<dbReference type="Pfam" id="PF00308">
    <property type="entry name" value="Bac_DnaA"/>
    <property type="match status" value="1"/>
</dbReference>
<dbReference type="SUPFAM" id="SSF52540">
    <property type="entry name" value="P-loop containing nucleoside triphosphate hydrolases"/>
    <property type="match status" value="1"/>
</dbReference>
<proteinExistence type="predicted"/>
<dbReference type="GO" id="GO:0006270">
    <property type="term" value="P:DNA replication initiation"/>
    <property type="evidence" value="ECO:0007669"/>
    <property type="project" value="TreeGrafter"/>
</dbReference>
<dbReference type="AlphaFoldDB" id="A0A0F9F3S3"/>
<name>A0A0F9F3S3_9ZZZZ</name>
<feature type="domain" description="Chromosomal replication initiator protein DnaA ATPAse" evidence="1">
    <location>
        <begin position="1"/>
        <end position="60"/>
    </location>
</feature>
<protein>
    <recommendedName>
        <fullName evidence="1">Chromosomal replication initiator protein DnaA ATPAse domain-containing protein</fullName>
    </recommendedName>
</protein>
<accession>A0A0F9F3S3</accession>
<dbReference type="GO" id="GO:0003688">
    <property type="term" value="F:DNA replication origin binding"/>
    <property type="evidence" value="ECO:0007669"/>
    <property type="project" value="TreeGrafter"/>
</dbReference>